<feature type="non-terminal residue" evidence="1">
    <location>
        <position position="1"/>
    </location>
</feature>
<organism evidence="1">
    <name type="scientific">marine sediment metagenome</name>
    <dbReference type="NCBI Taxonomy" id="412755"/>
    <lineage>
        <taxon>unclassified sequences</taxon>
        <taxon>metagenomes</taxon>
        <taxon>ecological metagenomes</taxon>
    </lineage>
</organism>
<sequence>AGDLLGAYYGYSKIVSDDTTKYNGEYVFKTNINYLQNFTYYVDILTSLFEY</sequence>
<name>X1BCI2_9ZZZZ</name>
<dbReference type="EMBL" id="BART01020824">
    <property type="protein sequence ID" value="GAG92735.1"/>
    <property type="molecule type" value="Genomic_DNA"/>
</dbReference>
<protein>
    <submittedName>
        <fullName evidence="1">Uncharacterized protein</fullName>
    </submittedName>
</protein>
<proteinExistence type="predicted"/>
<reference evidence="1" key="1">
    <citation type="journal article" date="2014" name="Front. Microbiol.">
        <title>High frequency of phylogenetically diverse reductive dehalogenase-homologous genes in deep subseafloor sedimentary metagenomes.</title>
        <authorList>
            <person name="Kawai M."/>
            <person name="Futagami T."/>
            <person name="Toyoda A."/>
            <person name="Takaki Y."/>
            <person name="Nishi S."/>
            <person name="Hori S."/>
            <person name="Arai W."/>
            <person name="Tsubouchi T."/>
            <person name="Morono Y."/>
            <person name="Uchiyama I."/>
            <person name="Ito T."/>
            <person name="Fujiyama A."/>
            <person name="Inagaki F."/>
            <person name="Takami H."/>
        </authorList>
    </citation>
    <scope>NUCLEOTIDE SEQUENCE</scope>
    <source>
        <strain evidence="1">Expedition CK06-06</strain>
    </source>
</reference>
<accession>X1BCI2</accession>
<dbReference type="AlphaFoldDB" id="X1BCI2"/>
<gene>
    <name evidence="1" type="ORF">S01H4_38588</name>
</gene>
<comment type="caution">
    <text evidence="1">The sequence shown here is derived from an EMBL/GenBank/DDBJ whole genome shotgun (WGS) entry which is preliminary data.</text>
</comment>
<evidence type="ECO:0000313" key="1">
    <source>
        <dbReference type="EMBL" id="GAG92735.1"/>
    </source>
</evidence>